<evidence type="ECO:0000313" key="2">
    <source>
        <dbReference type="EMBL" id="GGH77770.1"/>
    </source>
</evidence>
<sequence>MSEQKWNDAKNEVAAFRSFLSANHLPADTPRAFLLTREEIERILNQRGTDGTSLDGIRIYLGMKTVNNVQVPSVVIVGAEKDAQGGYNDYITPTTLKAFRAGASNLKATSEIPGDDSSSGDDDGSSGTIGGEVVIGNPMPCPVSCGKKNELNP</sequence>
<organism evidence="2 3">
    <name type="scientific">Filimonas zeae</name>
    <dbReference type="NCBI Taxonomy" id="1737353"/>
    <lineage>
        <taxon>Bacteria</taxon>
        <taxon>Pseudomonadati</taxon>
        <taxon>Bacteroidota</taxon>
        <taxon>Chitinophagia</taxon>
        <taxon>Chitinophagales</taxon>
        <taxon>Chitinophagaceae</taxon>
        <taxon>Filimonas</taxon>
    </lineage>
</organism>
<dbReference type="EMBL" id="BMIB01000004">
    <property type="protein sequence ID" value="GGH77770.1"/>
    <property type="molecule type" value="Genomic_DNA"/>
</dbReference>
<evidence type="ECO:0000313" key="3">
    <source>
        <dbReference type="Proteomes" id="UP000627292"/>
    </source>
</evidence>
<gene>
    <name evidence="2" type="ORF">GCM10011379_44620</name>
</gene>
<name>A0A917MY19_9BACT</name>
<reference evidence="2" key="1">
    <citation type="journal article" date="2014" name="Int. J. Syst. Evol. Microbiol.">
        <title>Complete genome sequence of Corynebacterium casei LMG S-19264T (=DSM 44701T), isolated from a smear-ripened cheese.</title>
        <authorList>
            <consortium name="US DOE Joint Genome Institute (JGI-PGF)"/>
            <person name="Walter F."/>
            <person name="Albersmeier A."/>
            <person name="Kalinowski J."/>
            <person name="Ruckert C."/>
        </authorList>
    </citation>
    <scope>NUCLEOTIDE SEQUENCE</scope>
    <source>
        <strain evidence="2">CGMCC 1.15290</strain>
    </source>
</reference>
<protein>
    <submittedName>
        <fullName evidence="2">Uncharacterized protein</fullName>
    </submittedName>
</protein>
<dbReference type="AlphaFoldDB" id="A0A917MY19"/>
<proteinExistence type="predicted"/>
<evidence type="ECO:0000256" key="1">
    <source>
        <dbReference type="SAM" id="MobiDB-lite"/>
    </source>
</evidence>
<dbReference type="RefSeq" id="WP_188956520.1">
    <property type="nucleotide sequence ID" value="NZ_BMIB01000004.1"/>
</dbReference>
<comment type="caution">
    <text evidence="2">The sequence shown here is derived from an EMBL/GenBank/DDBJ whole genome shotgun (WGS) entry which is preliminary data.</text>
</comment>
<reference evidence="2" key="2">
    <citation type="submission" date="2020-09" db="EMBL/GenBank/DDBJ databases">
        <authorList>
            <person name="Sun Q."/>
            <person name="Zhou Y."/>
        </authorList>
    </citation>
    <scope>NUCLEOTIDE SEQUENCE</scope>
    <source>
        <strain evidence="2">CGMCC 1.15290</strain>
    </source>
</reference>
<keyword evidence="3" id="KW-1185">Reference proteome</keyword>
<feature type="region of interest" description="Disordered" evidence="1">
    <location>
        <begin position="108"/>
        <end position="153"/>
    </location>
</feature>
<dbReference type="Proteomes" id="UP000627292">
    <property type="component" value="Unassembled WGS sequence"/>
</dbReference>
<accession>A0A917MY19</accession>